<dbReference type="AlphaFoldDB" id="A0A3R7KMY4"/>
<gene>
    <name evidence="4" type="ORF">TraAM80_01436</name>
</gene>
<feature type="region of interest" description="Disordered" evidence="2">
    <location>
        <begin position="190"/>
        <end position="211"/>
    </location>
</feature>
<evidence type="ECO:0000313" key="4">
    <source>
        <dbReference type="EMBL" id="RNF10620.1"/>
    </source>
</evidence>
<feature type="compositionally biased region" description="Basic and acidic residues" evidence="2">
    <location>
        <begin position="190"/>
        <end position="204"/>
    </location>
</feature>
<proteinExistence type="predicted"/>
<feature type="region of interest" description="Disordered" evidence="2">
    <location>
        <begin position="463"/>
        <end position="487"/>
    </location>
</feature>
<feature type="compositionally biased region" description="Basic and acidic residues" evidence="2">
    <location>
        <begin position="472"/>
        <end position="485"/>
    </location>
</feature>
<feature type="coiled-coil region" evidence="1">
    <location>
        <begin position="435"/>
        <end position="462"/>
    </location>
</feature>
<feature type="coiled-coil region" evidence="1">
    <location>
        <begin position="35"/>
        <end position="178"/>
    </location>
</feature>
<organism evidence="4 5">
    <name type="scientific">Trypanosoma rangeli</name>
    <dbReference type="NCBI Taxonomy" id="5698"/>
    <lineage>
        <taxon>Eukaryota</taxon>
        <taxon>Discoba</taxon>
        <taxon>Euglenozoa</taxon>
        <taxon>Kinetoplastea</taxon>
        <taxon>Metakinetoplastina</taxon>
        <taxon>Trypanosomatida</taxon>
        <taxon>Trypanosomatidae</taxon>
        <taxon>Trypanosoma</taxon>
        <taxon>Herpetosoma</taxon>
    </lineage>
</organism>
<keyword evidence="5" id="KW-1185">Reference proteome</keyword>
<name>A0A3R7KMY4_TRYRA</name>
<comment type="caution">
    <text evidence="4">The sequence shown here is derived from an EMBL/GenBank/DDBJ whole genome shotgun (WGS) entry which is preliminary data.</text>
</comment>
<evidence type="ECO:0000256" key="2">
    <source>
        <dbReference type="SAM" id="MobiDB-lite"/>
    </source>
</evidence>
<evidence type="ECO:0000313" key="5">
    <source>
        <dbReference type="Proteomes" id="UP000283634"/>
    </source>
</evidence>
<dbReference type="Proteomes" id="UP000283634">
    <property type="component" value="Unassembled WGS sequence"/>
</dbReference>
<keyword evidence="1" id="KW-0175">Coiled coil</keyword>
<dbReference type="GeneID" id="40325369"/>
<accession>A0A3R7KMY4</accession>
<evidence type="ECO:0000256" key="1">
    <source>
        <dbReference type="SAM" id="Coils"/>
    </source>
</evidence>
<keyword evidence="3" id="KW-1133">Transmembrane helix</keyword>
<keyword evidence="3" id="KW-0812">Transmembrane</keyword>
<feature type="coiled-coil region" evidence="1">
    <location>
        <begin position="328"/>
        <end position="396"/>
    </location>
</feature>
<protein>
    <submittedName>
        <fullName evidence="4">Uncharacterized protein</fullName>
    </submittedName>
</protein>
<feature type="region of interest" description="Disordered" evidence="2">
    <location>
        <begin position="1"/>
        <end position="24"/>
    </location>
</feature>
<evidence type="ECO:0000256" key="3">
    <source>
        <dbReference type="SAM" id="Phobius"/>
    </source>
</evidence>
<dbReference type="OMA" id="AQAEHEC"/>
<feature type="transmembrane region" description="Helical" evidence="3">
    <location>
        <begin position="516"/>
        <end position="543"/>
    </location>
</feature>
<dbReference type="EMBL" id="MKGL01000029">
    <property type="protein sequence ID" value="RNF10620.1"/>
    <property type="molecule type" value="Genomic_DNA"/>
</dbReference>
<reference evidence="4 5" key="1">
    <citation type="journal article" date="2018" name="BMC Genomics">
        <title>Genomic comparison of Trypanosoma conorhini and Trypanosoma rangeli to Trypanosoma cruzi strains of high and low virulence.</title>
        <authorList>
            <person name="Bradwell K.R."/>
            <person name="Koparde V.N."/>
            <person name="Matveyev A.V."/>
            <person name="Serrano M.G."/>
            <person name="Alves J.M."/>
            <person name="Parikh H."/>
            <person name="Huang B."/>
            <person name="Lee V."/>
            <person name="Espinosa-Alvarez O."/>
            <person name="Ortiz P.A."/>
            <person name="Costa-Martins A.G."/>
            <person name="Teixeira M.M."/>
            <person name="Buck G.A."/>
        </authorList>
    </citation>
    <scope>NUCLEOTIDE SEQUENCE [LARGE SCALE GENOMIC DNA]</scope>
    <source>
        <strain evidence="4 5">AM80</strain>
    </source>
</reference>
<dbReference type="RefSeq" id="XP_029241666.1">
    <property type="nucleotide sequence ID" value="XM_029378477.1"/>
</dbReference>
<keyword evidence="3" id="KW-0472">Membrane</keyword>
<dbReference type="OrthoDB" id="273531at2759"/>
<feature type="coiled-coil region" evidence="1">
    <location>
        <begin position="268"/>
        <end position="295"/>
    </location>
</feature>
<sequence>MSAEEGGKVSLSAPSNGLSAEEELRQLRDKTNAWKQSVAIQLSEAAKKNKQLRDELKDAEGNHEQDMLALRVQLDKEFRERTNMKDEEINDMQRQMTQLREEKRRMAEEHKKNLEETVIRIRENSRMEHASKAKTDAEQHEAELRKLRDVIEQKEQAIVQAEHEAAVMRTRLDRLGEQYRELSGLMTHDARQLDKQEAEAEDAAKGGASSQHLVKLSEAAHKQQLEIARSELRGLEERFAVRLRETQRTHEVERQRWVEDMYQREEQLLTLQTLLRQAQHEAETANQRIAAAGVEKERSEQCLAQKVAALSKELATRMEQSQLLNVEVGRLQREVSSQEALIHGLEEEARIREEAFTSLTLSEDNRNLVQGLQKALQESREEAELWRCRYEEALQDATGATTVVPFGEGKNDTTKLVSSELTQREEALAKEEVRLELKARLLKSTEARLEELKRSLASQASVILQQHDSDDDGRRRDMERSEKQRRGGAFLASPQRYMQMIREQQGDSILSFPRRLLSYLLFMRLRTAITLFLLLFCFLVVFITM</sequence>